<evidence type="ECO:0000313" key="3">
    <source>
        <dbReference type="Proteomes" id="UP000270678"/>
    </source>
</evidence>
<feature type="transmembrane region" description="Helical" evidence="1">
    <location>
        <begin position="169"/>
        <end position="192"/>
    </location>
</feature>
<dbReference type="Pfam" id="PF05857">
    <property type="entry name" value="TraX"/>
    <property type="match status" value="1"/>
</dbReference>
<feature type="transmembrane region" description="Helical" evidence="1">
    <location>
        <begin position="9"/>
        <end position="28"/>
    </location>
</feature>
<feature type="transmembrane region" description="Helical" evidence="1">
    <location>
        <begin position="66"/>
        <end position="88"/>
    </location>
</feature>
<keyword evidence="1" id="KW-0472">Membrane</keyword>
<organism evidence="2 3">
    <name type="scientific">Paenibacillus lutimineralis</name>
    <dbReference type="NCBI Taxonomy" id="2707005"/>
    <lineage>
        <taxon>Bacteria</taxon>
        <taxon>Bacillati</taxon>
        <taxon>Bacillota</taxon>
        <taxon>Bacilli</taxon>
        <taxon>Bacillales</taxon>
        <taxon>Paenibacillaceae</taxon>
        <taxon>Paenibacillus</taxon>
    </lineage>
</organism>
<proteinExistence type="predicted"/>
<dbReference type="AlphaFoldDB" id="A0A3Q9IA22"/>
<accession>A0A3Q9IA22</accession>
<dbReference type="OrthoDB" id="9781069at2"/>
<dbReference type="EMBL" id="CP034346">
    <property type="protein sequence ID" value="AZS14529.1"/>
    <property type="molecule type" value="Genomic_DNA"/>
</dbReference>
<keyword evidence="1" id="KW-0812">Transmembrane</keyword>
<evidence type="ECO:0000256" key="1">
    <source>
        <dbReference type="SAM" id="Phobius"/>
    </source>
</evidence>
<name>A0A3Q9IA22_9BACL</name>
<feature type="transmembrane region" description="Helical" evidence="1">
    <location>
        <begin position="199"/>
        <end position="217"/>
    </location>
</feature>
<reference evidence="3" key="1">
    <citation type="submission" date="2018-12" db="EMBL/GenBank/DDBJ databases">
        <title>Complete genome sequence of Paenibacillus sp. MBLB1234.</title>
        <authorList>
            <person name="Nam Y.-D."/>
            <person name="Kang J."/>
            <person name="Chung W.-H."/>
            <person name="Park Y.S."/>
        </authorList>
    </citation>
    <scope>NUCLEOTIDE SEQUENCE [LARGE SCALE GENOMIC DNA]</scope>
    <source>
        <strain evidence="3">MBLB1234</strain>
    </source>
</reference>
<keyword evidence="3" id="KW-1185">Reference proteome</keyword>
<dbReference type="Proteomes" id="UP000270678">
    <property type="component" value="Chromosome"/>
</dbReference>
<evidence type="ECO:0000313" key="2">
    <source>
        <dbReference type="EMBL" id="AZS14529.1"/>
    </source>
</evidence>
<gene>
    <name evidence="2" type="ORF">EI981_08715</name>
</gene>
<protein>
    <submittedName>
        <fullName evidence="2">Conjugal transfer protein TraX</fullName>
    </submittedName>
</protein>
<sequence length="274" mass="31585">MLQKGLNGFQIKLLALIFMTIDHIHFAFQGVYEVPLAFNIIGRIAAPIFIFMVTEGMRYTRNREKYMLRLWIGSLIMNIGNAIMNAYFPLKSGGIIINNIFSTLFIICLFIYGFEKVVSSLKAKQYYKVLGFSLLTLLPFISSALIFAITNTGFDHLYMIYLFKFIMTAFPSILFTEGGYVLILLGLGFYLFGRSKIKLGVFYLISSAVYFFLSVDYSSVSTLLASDIQWLMILALPFLLLYNREKGRSMKYFFYLYYPLHIYGLVTLSYFLGR</sequence>
<feature type="transmembrane region" description="Helical" evidence="1">
    <location>
        <begin position="94"/>
        <end position="114"/>
    </location>
</feature>
<feature type="transmembrane region" description="Helical" evidence="1">
    <location>
        <begin position="34"/>
        <end position="54"/>
    </location>
</feature>
<feature type="transmembrane region" description="Helical" evidence="1">
    <location>
        <begin position="126"/>
        <end position="149"/>
    </location>
</feature>
<dbReference type="InterPro" id="IPR008875">
    <property type="entry name" value="TraX"/>
</dbReference>
<dbReference type="RefSeq" id="WP_126997278.1">
    <property type="nucleotide sequence ID" value="NZ_CP034346.1"/>
</dbReference>
<dbReference type="KEGG" id="plut:EI981_08715"/>
<keyword evidence="1" id="KW-1133">Transmembrane helix</keyword>
<feature type="transmembrane region" description="Helical" evidence="1">
    <location>
        <begin position="223"/>
        <end position="242"/>
    </location>
</feature>
<feature type="transmembrane region" description="Helical" evidence="1">
    <location>
        <begin position="254"/>
        <end position="272"/>
    </location>
</feature>